<feature type="signal peptide" evidence="1">
    <location>
        <begin position="1"/>
        <end position="25"/>
    </location>
</feature>
<keyword evidence="1" id="KW-0732">Signal</keyword>
<dbReference type="InterPro" id="IPR008752">
    <property type="entry name" value="Peptidase_M11"/>
</dbReference>
<evidence type="ECO:0000256" key="1">
    <source>
        <dbReference type="SAM" id="SignalP"/>
    </source>
</evidence>
<name>A0A919J2L0_9ACTN</name>
<sequence>MIARTAAAAATALLAGLSTTTPAHADPVTQVPATYTVLADAGHQPVLLMGGRTVPVPERVTDRLTPGQSVTATVRGATGSPAAVARAVRAGRATVTATRATAALSGDIAGNHTLTIVPVTNAATTDGTTAAGLSAEARRLGDFWSAQTSGALTVDDSGITVAGWVTGAAIPGGACDPDRWKDAALAALGRTENDFTGHDHLVVYLAKNAATSCGWTGLGYLPGNVIWLNGYTYPDAFEHEFGHNLGLDHAGDQTCTLSFTGRDCENVEYGDYDVMGYARYADGNGLNTAKADQLGLLDSVTPAAGERVTIAPRLDRAGVRALKVAGDTDTYYVEYRPDTAGAGEAGDPSPGVQVRQVHHGSLLSTLLTVLRYTGDPDPDSVAVTPGRAAALPGTGYDVVVDSVTTGAAVLHLRRSSTATLPAPALSTANSTISWSTPAAGTDAIAGYLLQVDGVQTVRGPATTGLGTSLPAGTHTVTIATVGLPGTVSATSSATFTTGSTVAGPKVTFPSGAGTTTVLRWLPTSGATGYTVTVDGATRTVAAGTTRLVLTLARGTHQVAVRSVDSRGPSSPTTGTVEVTRTWSATAAKITAPAANARIPATVTLRWAAPAARPGDPAVTGYDLRLDTGKWSTVSAATRSRAVATGKGKHTLTVRTRYETGATAQTTVRVTR</sequence>
<evidence type="ECO:0000313" key="4">
    <source>
        <dbReference type="Proteomes" id="UP000598174"/>
    </source>
</evidence>
<gene>
    <name evidence="3" type="ORF">Afe05nite_43490</name>
</gene>
<evidence type="ECO:0000313" key="3">
    <source>
        <dbReference type="EMBL" id="GIE12509.1"/>
    </source>
</evidence>
<organism evidence="3 4">
    <name type="scientific">Paractinoplanes ferrugineus</name>
    <dbReference type="NCBI Taxonomy" id="113564"/>
    <lineage>
        <taxon>Bacteria</taxon>
        <taxon>Bacillati</taxon>
        <taxon>Actinomycetota</taxon>
        <taxon>Actinomycetes</taxon>
        <taxon>Micromonosporales</taxon>
        <taxon>Micromonosporaceae</taxon>
        <taxon>Paractinoplanes</taxon>
    </lineage>
</organism>
<dbReference type="RefSeq" id="WP_203818974.1">
    <property type="nucleotide sequence ID" value="NZ_BAAABP010000004.1"/>
</dbReference>
<feature type="chain" id="PRO_5037318163" description="Peptidase M11 gametolysin domain-containing protein" evidence="1">
    <location>
        <begin position="26"/>
        <end position="671"/>
    </location>
</feature>
<protein>
    <recommendedName>
        <fullName evidence="2">Peptidase M11 gametolysin domain-containing protein</fullName>
    </recommendedName>
</protein>
<feature type="domain" description="Peptidase M11 gametolysin" evidence="2">
    <location>
        <begin position="182"/>
        <end position="295"/>
    </location>
</feature>
<dbReference type="SUPFAM" id="SSF55486">
    <property type="entry name" value="Metalloproteases ('zincins'), catalytic domain"/>
    <property type="match status" value="1"/>
</dbReference>
<dbReference type="EMBL" id="BOMM01000039">
    <property type="protein sequence ID" value="GIE12509.1"/>
    <property type="molecule type" value="Genomic_DNA"/>
</dbReference>
<proteinExistence type="predicted"/>
<dbReference type="Pfam" id="PF05548">
    <property type="entry name" value="Peptidase_M11"/>
    <property type="match status" value="1"/>
</dbReference>
<comment type="caution">
    <text evidence="3">The sequence shown here is derived from an EMBL/GenBank/DDBJ whole genome shotgun (WGS) entry which is preliminary data.</text>
</comment>
<dbReference type="Proteomes" id="UP000598174">
    <property type="component" value="Unassembled WGS sequence"/>
</dbReference>
<dbReference type="AlphaFoldDB" id="A0A919J2L0"/>
<accession>A0A919J2L0</accession>
<keyword evidence="4" id="KW-1185">Reference proteome</keyword>
<reference evidence="3" key="1">
    <citation type="submission" date="2021-01" db="EMBL/GenBank/DDBJ databases">
        <title>Whole genome shotgun sequence of Actinoplanes ferrugineus NBRC 15555.</title>
        <authorList>
            <person name="Komaki H."/>
            <person name="Tamura T."/>
        </authorList>
    </citation>
    <scope>NUCLEOTIDE SEQUENCE</scope>
    <source>
        <strain evidence="3">NBRC 15555</strain>
    </source>
</reference>
<evidence type="ECO:0000259" key="2">
    <source>
        <dbReference type="Pfam" id="PF05548"/>
    </source>
</evidence>